<comment type="caution">
    <text evidence="1">The sequence shown here is derived from an EMBL/GenBank/DDBJ whole genome shotgun (WGS) entry which is preliminary data.</text>
</comment>
<dbReference type="OrthoDB" id="194358at2759"/>
<dbReference type="AlphaFoldDB" id="A0A9P1FEE5"/>
<dbReference type="Proteomes" id="UP001152797">
    <property type="component" value="Unassembled WGS sequence"/>
</dbReference>
<evidence type="ECO:0000313" key="4">
    <source>
        <dbReference type="Proteomes" id="UP001152797"/>
    </source>
</evidence>
<evidence type="ECO:0000313" key="1">
    <source>
        <dbReference type="EMBL" id="CAI3973924.1"/>
    </source>
</evidence>
<name>A0A9P1FEE5_9DINO</name>
<organism evidence="1">
    <name type="scientific">Cladocopium goreaui</name>
    <dbReference type="NCBI Taxonomy" id="2562237"/>
    <lineage>
        <taxon>Eukaryota</taxon>
        <taxon>Sar</taxon>
        <taxon>Alveolata</taxon>
        <taxon>Dinophyceae</taxon>
        <taxon>Suessiales</taxon>
        <taxon>Symbiodiniaceae</taxon>
        <taxon>Cladocopium</taxon>
    </lineage>
</organism>
<keyword evidence="3" id="KW-0645">Protease</keyword>
<proteinExistence type="predicted"/>
<keyword evidence="3" id="KW-0378">Hydrolase</keyword>
<reference evidence="2" key="2">
    <citation type="submission" date="2024-04" db="EMBL/GenBank/DDBJ databases">
        <authorList>
            <person name="Chen Y."/>
            <person name="Shah S."/>
            <person name="Dougan E. K."/>
            <person name="Thang M."/>
            <person name="Chan C."/>
        </authorList>
    </citation>
    <scope>NUCLEOTIDE SEQUENCE [LARGE SCALE GENOMIC DNA]</scope>
</reference>
<gene>
    <name evidence="1" type="ORF">C1SCF055_LOCUS2368</name>
</gene>
<keyword evidence="4" id="KW-1185">Reference proteome</keyword>
<dbReference type="EMBL" id="CAMXCT030000108">
    <property type="protein sequence ID" value="CAL4761236.1"/>
    <property type="molecule type" value="Genomic_DNA"/>
</dbReference>
<evidence type="ECO:0000313" key="2">
    <source>
        <dbReference type="EMBL" id="CAL1127299.1"/>
    </source>
</evidence>
<dbReference type="EMBL" id="CAMXCT010000108">
    <property type="protein sequence ID" value="CAI3973924.1"/>
    <property type="molecule type" value="Genomic_DNA"/>
</dbReference>
<dbReference type="GO" id="GO:0006508">
    <property type="term" value="P:proteolysis"/>
    <property type="evidence" value="ECO:0007669"/>
    <property type="project" value="UniProtKB-KW"/>
</dbReference>
<protein>
    <submittedName>
        <fullName evidence="3">Lon protease-like, mitochondrial</fullName>
    </submittedName>
</protein>
<sequence>MSPVDPPFPRQMLDVTGASTIALSAAQLRQRARRVAPYATEELPGFEASVVADFYGGETRHGRELRLHSGGSVAWGGLFAAFPLGTVHRRSSKEDVELVHRSLARFFHQWPGGKQGNSFPHLFAAAARVGAMDGLMEVWEAYLTNTSDPKCRFYSNGMVLGCGSTGLENVGGAAFATEMMLSTAGGILEVFPSLPFETAAFQLRAPGPLLVTAQRHQGLVMEILLELPSNSLGPSVVRTDWVVQSPWPESEVVVDGNLQPVSAAGTFRVYLTDGKVHQIRRREEKRRQLVGFWKAIR</sequence>
<accession>A0A9P1FEE5</accession>
<reference evidence="1" key="1">
    <citation type="submission" date="2022-10" db="EMBL/GenBank/DDBJ databases">
        <authorList>
            <person name="Chen Y."/>
            <person name="Dougan E. K."/>
            <person name="Chan C."/>
            <person name="Rhodes N."/>
            <person name="Thang M."/>
        </authorList>
    </citation>
    <scope>NUCLEOTIDE SEQUENCE</scope>
</reference>
<dbReference type="GO" id="GO:0008233">
    <property type="term" value="F:peptidase activity"/>
    <property type="evidence" value="ECO:0007669"/>
    <property type="project" value="UniProtKB-KW"/>
</dbReference>
<evidence type="ECO:0000313" key="3">
    <source>
        <dbReference type="EMBL" id="CAL4761236.1"/>
    </source>
</evidence>
<dbReference type="EMBL" id="CAMXCT020000108">
    <property type="protein sequence ID" value="CAL1127299.1"/>
    <property type="molecule type" value="Genomic_DNA"/>
</dbReference>